<reference evidence="15 16" key="1">
    <citation type="journal article" date="2018" name="Nat. Ecol. Evol.">
        <title>Shark genomes provide insights into elasmobranch evolution and the origin of vertebrates.</title>
        <authorList>
            <person name="Hara Y"/>
            <person name="Yamaguchi K"/>
            <person name="Onimaru K"/>
            <person name="Kadota M"/>
            <person name="Koyanagi M"/>
            <person name="Keeley SD"/>
            <person name="Tatsumi K"/>
            <person name="Tanaka K"/>
            <person name="Motone F"/>
            <person name="Kageyama Y"/>
            <person name="Nozu R"/>
            <person name="Adachi N"/>
            <person name="Nishimura O"/>
            <person name="Nakagawa R"/>
            <person name="Tanegashima C"/>
            <person name="Kiyatake I"/>
            <person name="Matsumoto R"/>
            <person name="Murakumo K"/>
            <person name="Nishida K"/>
            <person name="Terakita A"/>
            <person name="Kuratani S"/>
            <person name="Sato K"/>
            <person name="Hyodo S Kuraku.S."/>
        </authorList>
    </citation>
    <scope>NUCLEOTIDE SEQUENCE [LARGE SCALE GENOMIC DNA]</scope>
</reference>
<dbReference type="AlphaFoldDB" id="A0A401QCW8"/>
<proteinExistence type="inferred from homology"/>
<dbReference type="Gene3D" id="3.30.200.20">
    <property type="entry name" value="Phosphorylase Kinase, domain 1"/>
    <property type="match status" value="1"/>
</dbReference>
<evidence type="ECO:0000256" key="5">
    <source>
        <dbReference type="ARBA" id="ARBA00022741"/>
    </source>
</evidence>
<dbReference type="InterPro" id="IPR050339">
    <property type="entry name" value="CC_SR_Kinase"/>
</dbReference>
<comment type="catalytic activity">
    <reaction evidence="10">
        <text>L-threonyl-[protein] + ATP = O-phospho-L-threonyl-[protein] + ADP + H(+)</text>
        <dbReference type="Rhea" id="RHEA:46608"/>
        <dbReference type="Rhea" id="RHEA-COMP:11060"/>
        <dbReference type="Rhea" id="RHEA-COMP:11605"/>
        <dbReference type="ChEBI" id="CHEBI:15378"/>
        <dbReference type="ChEBI" id="CHEBI:30013"/>
        <dbReference type="ChEBI" id="CHEBI:30616"/>
        <dbReference type="ChEBI" id="CHEBI:61977"/>
        <dbReference type="ChEBI" id="CHEBI:456216"/>
        <dbReference type="EC" id="2.7.11.1"/>
    </reaction>
</comment>
<dbReference type="OrthoDB" id="4062651at2759"/>
<dbReference type="EC" id="2.7.11.1" evidence="2"/>
<keyword evidence="6" id="KW-0418">Kinase</keyword>
<gene>
    <name evidence="15" type="ORF">scyTo_0023988</name>
</gene>
<evidence type="ECO:0000256" key="11">
    <source>
        <dbReference type="ARBA" id="ARBA00048679"/>
    </source>
</evidence>
<dbReference type="GO" id="GO:0110031">
    <property type="term" value="P:negative regulation of G2/MI transition of meiotic cell cycle"/>
    <property type="evidence" value="ECO:0007669"/>
    <property type="project" value="TreeGrafter"/>
</dbReference>
<dbReference type="InterPro" id="IPR017441">
    <property type="entry name" value="Protein_kinase_ATP_BS"/>
</dbReference>
<comment type="caution">
    <text evidence="15">The sequence shown here is derived from an EMBL/GenBank/DDBJ whole genome shotgun (WGS) entry which is preliminary data.</text>
</comment>
<evidence type="ECO:0000256" key="1">
    <source>
        <dbReference type="ARBA" id="ARBA00004123"/>
    </source>
</evidence>
<keyword evidence="3 13" id="KW-0723">Serine/threonine-protein kinase</keyword>
<dbReference type="PROSITE" id="PS00108">
    <property type="entry name" value="PROTEIN_KINASE_ST"/>
    <property type="match status" value="1"/>
</dbReference>
<evidence type="ECO:0000256" key="12">
    <source>
        <dbReference type="PROSITE-ProRule" id="PRU10141"/>
    </source>
</evidence>
<keyword evidence="7 12" id="KW-0067">ATP-binding</keyword>
<evidence type="ECO:0000256" key="7">
    <source>
        <dbReference type="ARBA" id="ARBA00022840"/>
    </source>
</evidence>
<dbReference type="FunFam" id="3.30.200.20:FF:000165">
    <property type="entry name" value="Serine/threonine-protein kinase PDIK1L"/>
    <property type="match status" value="1"/>
</dbReference>
<dbReference type="Proteomes" id="UP000288216">
    <property type="component" value="Unassembled WGS sequence"/>
</dbReference>
<evidence type="ECO:0000256" key="2">
    <source>
        <dbReference type="ARBA" id="ARBA00012513"/>
    </source>
</evidence>
<keyword evidence="16" id="KW-1185">Reference proteome</keyword>
<dbReference type="EMBL" id="BFAA01037123">
    <property type="protein sequence ID" value="GCB83229.1"/>
    <property type="molecule type" value="Genomic_DNA"/>
</dbReference>
<dbReference type="GO" id="GO:0004674">
    <property type="term" value="F:protein serine/threonine kinase activity"/>
    <property type="evidence" value="ECO:0007669"/>
    <property type="project" value="UniProtKB-KW"/>
</dbReference>
<evidence type="ECO:0000256" key="8">
    <source>
        <dbReference type="ARBA" id="ARBA00023242"/>
    </source>
</evidence>
<accession>A0A401QCW8</accession>
<dbReference type="SMART" id="SM00220">
    <property type="entry name" value="S_TKc"/>
    <property type="match status" value="1"/>
</dbReference>
<dbReference type="GO" id="GO:0005654">
    <property type="term" value="C:nucleoplasm"/>
    <property type="evidence" value="ECO:0007669"/>
    <property type="project" value="UniProtKB-ARBA"/>
</dbReference>
<dbReference type="GO" id="GO:0005737">
    <property type="term" value="C:cytoplasm"/>
    <property type="evidence" value="ECO:0007669"/>
    <property type="project" value="TreeGrafter"/>
</dbReference>
<dbReference type="GO" id="GO:0005524">
    <property type="term" value="F:ATP binding"/>
    <property type="evidence" value="ECO:0007669"/>
    <property type="project" value="UniProtKB-UniRule"/>
</dbReference>
<sequence>MAKPFKYEILRELGRGSYGTVYEARFKKAGVSVAMKKVLCDSPEASELALQELWTLSSMKKRHPNVIWLGECILQRDQIFQKISKKSTESESHLLLIETCLKGKCCFNLQSSHFLWFVMEFCDGGDMNDYLLSRGPDCRLNRTFMQQLSAAVVFLHLNQIIHRDLKPDNVLIANTQRGAVLK</sequence>
<evidence type="ECO:0000256" key="3">
    <source>
        <dbReference type="ARBA" id="ARBA00022527"/>
    </source>
</evidence>
<evidence type="ECO:0000313" key="16">
    <source>
        <dbReference type="Proteomes" id="UP000288216"/>
    </source>
</evidence>
<dbReference type="InterPro" id="IPR000719">
    <property type="entry name" value="Prot_kinase_dom"/>
</dbReference>
<evidence type="ECO:0000256" key="10">
    <source>
        <dbReference type="ARBA" id="ARBA00047899"/>
    </source>
</evidence>
<keyword evidence="8" id="KW-0539">Nucleus</keyword>
<dbReference type="PANTHER" id="PTHR11042">
    <property type="entry name" value="EUKARYOTIC TRANSLATION INITIATION FACTOR 2-ALPHA KINASE EIF2-ALPHA KINASE -RELATED"/>
    <property type="match status" value="1"/>
</dbReference>
<comment type="similarity">
    <text evidence="9">Belongs to the protein kinase superfamily. Ser/Thr protein kinase family. GCN2 subfamily.</text>
</comment>
<comment type="catalytic activity">
    <reaction evidence="11">
        <text>L-seryl-[protein] + ATP = O-phospho-L-seryl-[protein] + ADP + H(+)</text>
        <dbReference type="Rhea" id="RHEA:17989"/>
        <dbReference type="Rhea" id="RHEA-COMP:9863"/>
        <dbReference type="Rhea" id="RHEA-COMP:11604"/>
        <dbReference type="ChEBI" id="CHEBI:15378"/>
        <dbReference type="ChEBI" id="CHEBI:29999"/>
        <dbReference type="ChEBI" id="CHEBI:30616"/>
        <dbReference type="ChEBI" id="CHEBI:83421"/>
        <dbReference type="ChEBI" id="CHEBI:456216"/>
        <dbReference type="EC" id="2.7.11.1"/>
    </reaction>
</comment>
<feature type="binding site" evidence="12">
    <location>
        <position position="36"/>
    </location>
    <ligand>
        <name>ATP</name>
        <dbReference type="ChEBI" id="CHEBI:30616"/>
    </ligand>
</feature>
<comment type="subcellular location">
    <subcellularLocation>
        <location evidence="1">Nucleus</location>
    </subcellularLocation>
</comment>
<evidence type="ECO:0000256" key="13">
    <source>
        <dbReference type="RuleBase" id="RU000304"/>
    </source>
</evidence>
<dbReference type="SUPFAM" id="SSF56112">
    <property type="entry name" value="Protein kinase-like (PK-like)"/>
    <property type="match status" value="1"/>
</dbReference>
<keyword evidence="5 12" id="KW-0547">Nucleotide-binding</keyword>
<dbReference type="PROSITE" id="PS50011">
    <property type="entry name" value="PROTEIN_KINASE_DOM"/>
    <property type="match status" value="1"/>
</dbReference>
<feature type="non-terminal residue" evidence="15">
    <location>
        <position position="182"/>
    </location>
</feature>
<dbReference type="PANTHER" id="PTHR11042:SF169">
    <property type="entry name" value="PROTEIN KINASE DOMAIN-CONTAINING PROTEIN"/>
    <property type="match status" value="1"/>
</dbReference>
<feature type="domain" description="Protein kinase" evidence="14">
    <location>
        <begin position="7"/>
        <end position="182"/>
    </location>
</feature>
<protein>
    <recommendedName>
        <fullName evidence="2">non-specific serine/threonine protein kinase</fullName>
        <ecNumber evidence="2">2.7.11.1</ecNumber>
    </recommendedName>
</protein>
<dbReference type="InterPro" id="IPR011009">
    <property type="entry name" value="Kinase-like_dom_sf"/>
</dbReference>
<dbReference type="STRING" id="75743.A0A401QCW8"/>
<dbReference type="Pfam" id="PF00069">
    <property type="entry name" value="Pkinase"/>
    <property type="match status" value="1"/>
</dbReference>
<keyword evidence="4" id="KW-0808">Transferase</keyword>
<dbReference type="Gene3D" id="1.10.510.10">
    <property type="entry name" value="Transferase(Phosphotransferase) domain 1"/>
    <property type="match status" value="1"/>
</dbReference>
<name>A0A401QCW8_SCYTO</name>
<evidence type="ECO:0000313" key="15">
    <source>
        <dbReference type="EMBL" id="GCB83229.1"/>
    </source>
</evidence>
<organism evidence="15 16">
    <name type="scientific">Scyliorhinus torazame</name>
    <name type="common">Cloudy catshark</name>
    <name type="synonym">Catulus torazame</name>
    <dbReference type="NCBI Taxonomy" id="75743"/>
    <lineage>
        <taxon>Eukaryota</taxon>
        <taxon>Metazoa</taxon>
        <taxon>Chordata</taxon>
        <taxon>Craniata</taxon>
        <taxon>Vertebrata</taxon>
        <taxon>Chondrichthyes</taxon>
        <taxon>Elasmobranchii</taxon>
        <taxon>Galeomorphii</taxon>
        <taxon>Galeoidea</taxon>
        <taxon>Carcharhiniformes</taxon>
        <taxon>Scyliorhinidae</taxon>
        <taxon>Scyliorhinus</taxon>
    </lineage>
</organism>
<dbReference type="PROSITE" id="PS00107">
    <property type="entry name" value="PROTEIN_KINASE_ATP"/>
    <property type="match status" value="1"/>
</dbReference>
<evidence type="ECO:0000256" key="9">
    <source>
        <dbReference type="ARBA" id="ARBA00037982"/>
    </source>
</evidence>
<evidence type="ECO:0000256" key="4">
    <source>
        <dbReference type="ARBA" id="ARBA00022679"/>
    </source>
</evidence>
<evidence type="ECO:0000256" key="6">
    <source>
        <dbReference type="ARBA" id="ARBA00022777"/>
    </source>
</evidence>
<evidence type="ECO:0000259" key="14">
    <source>
        <dbReference type="PROSITE" id="PS50011"/>
    </source>
</evidence>
<dbReference type="InterPro" id="IPR008271">
    <property type="entry name" value="Ser/Thr_kinase_AS"/>
</dbReference>